<dbReference type="AlphaFoldDB" id="H0WSZ2"/>
<dbReference type="GO" id="GO:0042803">
    <property type="term" value="F:protein homodimerization activity"/>
    <property type="evidence" value="ECO:0007669"/>
    <property type="project" value="UniProtKB-UniRule"/>
</dbReference>
<dbReference type="EMBL" id="AAQR03158301">
    <property type="status" value="NOT_ANNOTATED_CDS"/>
    <property type="molecule type" value="Genomic_DNA"/>
</dbReference>
<evidence type="ECO:0000313" key="22">
    <source>
        <dbReference type="Ensembl" id="ENSOGAP00000005233.2"/>
    </source>
</evidence>
<comment type="subcellular location">
    <subcellularLocation>
        <location evidence="2">Chromosome</location>
        <location evidence="2">Telomere</location>
    </subcellularLocation>
    <subcellularLocation>
        <location evidence="1">Cytoplasm</location>
        <location evidence="1">Cytoskeleton</location>
        <location evidence="1">Spindle</location>
    </subcellularLocation>
    <subcellularLocation>
        <location evidence="18">Nucleus</location>
    </subcellularLocation>
</comment>
<evidence type="ECO:0000313" key="23">
    <source>
        <dbReference type="Proteomes" id="UP000005225"/>
    </source>
</evidence>
<dbReference type="EMBL" id="AAQR03158303">
    <property type="status" value="NOT_ANNOTATED_CDS"/>
    <property type="molecule type" value="Genomic_DNA"/>
</dbReference>
<reference evidence="22" key="3">
    <citation type="submission" date="2025-09" db="UniProtKB">
        <authorList>
            <consortium name="Ensembl"/>
        </authorList>
    </citation>
    <scope>IDENTIFICATION</scope>
</reference>
<keyword evidence="16 18" id="KW-0131">Cell cycle</keyword>
<evidence type="ECO:0000256" key="3">
    <source>
        <dbReference type="ARBA" id="ARBA00022454"/>
    </source>
</evidence>
<dbReference type="InterPro" id="IPR017930">
    <property type="entry name" value="Myb_dom"/>
</dbReference>
<dbReference type="FunCoup" id="H0WSZ2">
    <property type="interactions" value="3278"/>
</dbReference>
<dbReference type="GO" id="GO:0071532">
    <property type="term" value="F:ankyrin repeat binding"/>
    <property type="evidence" value="ECO:0007669"/>
    <property type="project" value="TreeGrafter"/>
</dbReference>
<evidence type="ECO:0000256" key="7">
    <source>
        <dbReference type="ARBA" id="ARBA00022618"/>
    </source>
</evidence>
<dbReference type="Pfam" id="PF08558">
    <property type="entry name" value="TRF"/>
    <property type="match status" value="1"/>
</dbReference>
<evidence type="ECO:0000256" key="10">
    <source>
        <dbReference type="ARBA" id="ARBA00022843"/>
    </source>
</evidence>
<feature type="compositionally biased region" description="Basic and acidic residues" evidence="19">
    <location>
        <begin position="265"/>
        <end position="277"/>
    </location>
</feature>
<keyword evidence="6" id="KW-0597">Phosphoprotein</keyword>
<evidence type="ECO:0000256" key="1">
    <source>
        <dbReference type="ARBA" id="ARBA00004186"/>
    </source>
</evidence>
<dbReference type="InterPro" id="IPR009057">
    <property type="entry name" value="Homeodomain-like_sf"/>
</dbReference>
<reference evidence="23" key="1">
    <citation type="submission" date="2011-03" db="EMBL/GenBank/DDBJ databases">
        <title>Version 3 of the genome sequence of Otolemur garnettii (Bushbaby).</title>
        <authorList>
            <consortium name="The Broad Institute Genome Sequencing Platform"/>
            <person name="Di Palma F."/>
            <person name="Johnson J."/>
            <person name="Lander E.S."/>
            <person name="Lindblad-Toh K."/>
            <person name="Jaffe D.B."/>
            <person name="Gnerre S."/>
            <person name="MacCallum I."/>
            <person name="Przybylski D."/>
            <person name="Ribeiro F.J."/>
            <person name="Burton J.N."/>
            <person name="Walker B.J."/>
            <person name="Sharpe T."/>
            <person name="Hall G."/>
        </authorList>
    </citation>
    <scope>NUCLEOTIDE SEQUENCE [LARGE SCALE GENOMIC DNA]</scope>
</reference>
<evidence type="ECO:0000259" key="20">
    <source>
        <dbReference type="PROSITE" id="PS50090"/>
    </source>
</evidence>
<dbReference type="InterPro" id="IPR052450">
    <property type="entry name" value="TRBD-Containing_Protein"/>
</dbReference>
<dbReference type="GO" id="GO:0008301">
    <property type="term" value="F:DNA binding, bending"/>
    <property type="evidence" value="ECO:0007669"/>
    <property type="project" value="TreeGrafter"/>
</dbReference>
<dbReference type="EMBL" id="AAQR03158304">
    <property type="status" value="NOT_ANNOTATED_CDS"/>
    <property type="molecule type" value="Genomic_DNA"/>
</dbReference>
<dbReference type="GO" id="GO:0005654">
    <property type="term" value="C:nucleoplasm"/>
    <property type="evidence" value="ECO:0007669"/>
    <property type="project" value="UniProtKB-ARBA"/>
</dbReference>
<dbReference type="Pfam" id="PF00249">
    <property type="entry name" value="Myb_DNA-binding"/>
    <property type="match status" value="1"/>
</dbReference>
<keyword evidence="3" id="KW-0158">Chromosome</keyword>
<dbReference type="PIRSF" id="PIRSF038016">
    <property type="entry name" value="Telomere_bd-1_Pin2"/>
    <property type="match status" value="1"/>
</dbReference>
<dbReference type="GO" id="GO:0007004">
    <property type="term" value="P:telomere maintenance via telomerase"/>
    <property type="evidence" value="ECO:0007669"/>
    <property type="project" value="TreeGrafter"/>
</dbReference>
<evidence type="ECO:0000256" key="18">
    <source>
        <dbReference type="PIRNR" id="PIRNR038016"/>
    </source>
</evidence>
<dbReference type="HOGENOM" id="CLU_034265_0_0_1"/>
<evidence type="ECO:0000256" key="15">
    <source>
        <dbReference type="ARBA" id="ARBA00023242"/>
    </source>
</evidence>
<dbReference type="Gene3D" id="1.10.10.60">
    <property type="entry name" value="Homeodomain-like"/>
    <property type="match status" value="1"/>
</dbReference>
<dbReference type="EMBL" id="AAQR03158305">
    <property type="status" value="NOT_ANNOTATED_CDS"/>
    <property type="molecule type" value="Genomic_DNA"/>
</dbReference>
<dbReference type="InterPro" id="IPR017357">
    <property type="entry name" value="TERF1/2"/>
</dbReference>
<evidence type="ECO:0000259" key="21">
    <source>
        <dbReference type="PROSITE" id="PS51294"/>
    </source>
</evidence>
<evidence type="ECO:0000256" key="2">
    <source>
        <dbReference type="ARBA" id="ARBA00004574"/>
    </source>
</evidence>
<dbReference type="GO" id="GO:0003691">
    <property type="term" value="F:double-stranded telomeric DNA binding"/>
    <property type="evidence" value="ECO:0007669"/>
    <property type="project" value="UniProtKB-UniRule"/>
</dbReference>
<dbReference type="GO" id="GO:0008156">
    <property type="term" value="P:negative regulation of DNA replication"/>
    <property type="evidence" value="ECO:0007669"/>
    <property type="project" value="TreeGrafter"/>
</dbReference>
<dbReference type="SUPFAM" id="SSF63600">
    <property type="entry name" value="Telomeric repeat binding factor (TRF) dimerisation domain"/>
    <property type="match status" value="1"/>
</dbReference>
<dbReference type="GO" id="GO:0005819">
    <property type="term" value="C:spindle"/>
    <property type="evidence" value="ECO:0007669"/>
    <property type="project" value="UniProtKB-SubCell"/>
</dbReference>
<evidence type="ECO:0000256" key="5">
    <source>
        <dbReference type="ARBA" id="ARBA00022499"/>
    </source>
</evidence>
<dbReference type="GeneTree" id="ENSGT00940000155268"/>
<evidence type="ECO:0000256" key="9">
    <source>
        <dbReference type="ARBA" id="ARBA00022776"/>
    </source>
</evidence>
<keyword evidence="4" id="KW-0963">Cytoplasm</keyword>
<dbReference type="GO" id="GO:1905839">
    <property type="term" value="P:negative regulation of telomeric D-loop disassembly"/>
    <property type="evidence" value="ECO:0007669"/>
    <property type="project" value="UniProtKB-ARBA"/>
</dbReference>
<dbReference type="GO" id="GO:0008017">
    <property type="term" value="F:microtubule binding"/>
    <property type="evidence" value="ECO:0007669"/>
    <property type="project" value="TreeGrafter"/>
</dbReference>
<name>H0WSZ2_OTOGA</name>
<dbReference type="PROSITE" id="PS51294">
    <property type="entry name" value="HTH_MYB"/>
    <property type="match status" value="1"/>
</dbReference>
<dbReference type="PANTHER" id="PTHR46734:SF1">
    <property type="entry name" value="TELOMERIC REPEAT-BINDING FACTOR 1"/>
    <property type="match status" value="1"/>
</dbReference>
<dbReference type="InterPro" id="IPR013867">
    <property type="entry name" value="Telomere_rpt-bd_fac_dimer_dom"/>
</dbReference>
<keyword evidence="5" id="KW-1017">Isopeptide bond</keyword>
<dbReference type="CDD" id="cd11660">
    <property type="entry name" value="SANT_TRF"/>
    <property type="match status" value="1"/>
</dbReference>
<keyword evidence="11 18" id="KW-0779">Telomere</keyword>
<evidence type="ECO:0000256" key="13">
    <source>
        <dbReference type="ARBA" id="ARBA00023125"/>
    </source>
</evidence>
<feature type="region of interest" description="Disordered" evidence="19">
    <location>
        <begin position="265"/>
        <end position="311"/>
    </location>
</feature>
<dbReference type="PANTHER" id="PTHR46734">
    <property type="entry name" value="TELOMERIC REPEAT-BINDING FACTOR 1 TERF1"/>
    <property type="match status" value="1"/>
</dbReference>
<evidence type="ECO:0000256" key="12">
    <source>
        <dbReference type="ARBA" id="ARBA00022990"/>
    </source>
</evidence>
<evidence type="ECO:0000256" key="4">
    <source>
        <dbReference type="ARBA" id="ARBA00022490"/>
    </source>
</evidence>
<feature type="domain" description="HTH myb-type" evidence="21">
    <location>
        <begin position="386"/>
        <end position="436"/>
    </location>
</feature>
<evidence type="ECO:0000256" key="8">
    <source>
        <dbReference type="ARBA" id="ARBA00022765"/>
    </source>
</evidence>
<protein>
    <recommendedName>
        <fullName evidence="18">Telomeric repeat-binding factor</fullName>
    </recommendedName>
</protein>
<reference evidence="22" key="2">
    <citation type="submission" date="2025-08" db="UniProtKB">
        <authorList>
            <consortium name="Ensembl"/>
        </authorList>
    </citation>
    <scope>IDENTIFICATION</scope>
</reference>
<dbReference type="InterPro" id="IPR036507">
    <property type="entry name" value="Telomere_rpt-bd_fac_dimer_sf"/>
</dbReference>
<keyword evidence="14" id="KW-0206">Cytoskeleton</keyword>
<evidence type="ECO:0000256" key="17">
    <source>
        <dbReference type="ARBA" id="ARBA00055936"/>
    </source>
</evidence>
<keyword evidence="7" id="KW-0132">Cell division</keyword>
<comment type="function">
    <text evidence="17">Binds the telomeric double-stranded 5'-TTAGGG-3' repeat and negatively regulates telomere length. Involved in the regulation of the mitotic spindle. Component of the shelterin complex (telosome) that is involved in the regulation of telomere length and protection. Shelterin associates with arrays of double-stranded 5'-TTAGGG-3' repeats added by telomerase and protects chromosome ends; without its protective activity, telomeres are no longer hidden from the DNA damage surveillance and chromosome ends are inappropriately processed by DNA repair pathways.</text>
</comment>
<feature type="compositionally biased region" description="Acidic residues" evidence="19">
    <location>
        <begin position="19"/>
        <end position="37"/>
    </location>
</feature>
<dbReference type="FunFam" id="1.25.40.210:FF:000001">
    <property type="entry name" value="Telomeric repeat-binding factor"/>
    <property type="match status" value="1"/>
</dbReference>
<dbReference type="GO" id="GO:0051301">
    <property type="term" value="P:cell division"/>
    <property type="evidence" value="ECO:0007669"/>
    <property type="project" value="UniProtKB-KW"/>
</dbReference>
<dbReference type="Gene3D" id="1.25.40.210">
    <property type="entry name" value="Telomere repeat-binding factor, dimerisation domain"/>
    <property type="match status" value="1"/>
</dbReference>
<dbReference type="EMBL" id="AAQR03158306">
    <property type="status" value="NOT_ANNOTATED_CDS"/>
    <property type="molecule type" value="Genomic_DNA"/>
</dbReference>
<keyword evidence="15 18" id="KW-0539">Nucleus</keyword>
<evidence type="ECO:0000256" key="11">
    <source>
        <dbReference type="ARBA" id="ARBA00022895"/>
    </source>
</evidence>
<feature type="compositionally biased region" description="Polar residues" evidence="19">
    <location>
        <begin position="295"/>
        <end position="311"/>
    </location>
</feature>
<evidence type="ECO:0000256" key="19">
    <source>
        <dbReference type="SAM" id="MobiDB-lite"/>
    </source>
</evidence>
<dbReference type="PROSITE" id="PS50090">
    <property type="entry name" value="MYB_LIKE"/>
    <property type="match status" value="1"/>
</dbReference>
<dbReference type="eggNOG" id="ENOG502RYK3">
    <property type="taxonomic scope" value="Eukaryota"/>
</dbReference>
<dbReference type="EMBL" id="AAQR03158302">
    <property type="status" value="NOT_ANNOTATED_CDS"/>
    <property type="molecule type" value="Genomic_DNA"/>
</dbReference>
<keyword evidence="10" id="KW-0832">Ubl conjugation</keyword>
<dbReference type="InParanoid" id="H0WSZ2"/>
<feature type="region of interest" description="Disordered" evidence="19">
    <location>
        <begin position="1"/>
        <end position="37"/>
    </location>
</feature>
<feature type="domain" description="Myb-like" evidence="20">
    <location>
        <begin position="387"/>
        <end position="432"/>
    </location>
</feature>
<sequence>MAEDAASAAPSPRGRADGSDADPPDEQVAETEGEDQEQFECQELLDCQVQLGTPEEREDMGLMAEAEAVATGWMLDFLCLSLCRAFRDGRSEDFQRTRDSAEAIIHGLPSLTAYQLKTVYICQFLTRIAAGKTLDALFEFDKFIQRCNSILIVGDSLRVQETRLHGLHLLDNLIFFFAIAVCMENGNFKEAEEVFERIFDDPDSYTPLKRKLLVIISQKDTYHSIFQHFSFNHMMDKIKTYVNDVVNEKSSTFLMKAAAKVVESKRTRTITSEDKPNGNDTEMETEANLDRGKSVNDTQSAVTESSGGTLSLSRSHKNLFLSNLKYGNQQQDLNKNKERIGTLQRIAGFKKKTKPQKEKVLLRLDLLYSHKDCLNKRMHKLKANKAWLWEEDKNLRSGVKKYGEGKWSKILLHYKFKNRTSVMLKDRWRTMKKLKLISSDIKN</sequence>
<keyword evidence="12" id="KW-0007">Acetylation</keyword>
<dbReference type="STRING" id="30611.ENSOGAP00000005233"/>
<dbReference type="GO" id="GO:0003720">
    <property type="term" value="F:telomerase activity"/>
    <property type="evidence" value="ECO:0007669"/>
    <property type="project" value="TreeGrafter"/>
</dbReference>
<dbReference type="OMA" id="CEDXAIA"/>
<dbReference type="SUPFAM" id="SSF46689">
    <property type="entry name" value="Homeodomain-like"/>
    <property type="match status" value="1"/>
</dbReference>
<evidence type="ECO:0000256" key="6">
    <source>
        <dbReference type="ARBA" id="ARBA00022553"/>
    </source>
</evidence>
<organism evidence="22 23">
    <name type="scientific">Otolemur garnettii</name>
    <name type="common">Small-eared galago</name>
    <name type="synonym">Garnett's greater bushbaby</name>
    <dbReference type="NCBI Taxonomy" id="30611"/>
    <lineage>
        <taxon>Eukaryota</taxon>
        <taxon>Metazoa</taxon>
        <taxon>Chordata</taxon>
        <taxon>Craniata</taxon>
        <taxon>Vertebrata</taxon>
        <taxon>Euteleostomi</taxon>
        <taxon>Mammalia</taxon>
        <taxon>Eutheria</taxon>
        <taxon>Euarchontoglires</taxon>
        <taxon>Primates</taxon>
        <taxon>Strepsirrhini</taxon>
        <taxon>Lorisiformes</taxon>
        <taxon>Galagidae</taxon>
        <taxon>Otolemur</taxon>
    </lineage>
</organism>
<dbReference type="FunFam" id="1.10.10.60:FF:000129">
    <property type="entry name" value="Telomeric repeat-binding factor 2"/>
    <property type="match status" value="1"/>
</dbReference>
<keyword evidence="8" id="KW-0013">ADP-ribosylation</keyword>
<dbReference type="EMBL" id="AAQR03158300">
    <property type="status" value="NOT_ANNOTATED_CDS"/>
    <property type="molecule type" value="Genomic_DNA"/>
</dbReference>
<proteinExistence type="predicted"/>
<keyword evidence="23" id="KW-1185">Reference proteome</keyword>
<dbReference type="InterPro" id="IPR001005">
    <property type="entry name" value="SANT/Myb"/>
</dbReference>
<feature type="compositionally biased region" description="Low complexity" evidence="19">
    <location>
        <begin position="1"/>
        <end position="13"/>
    </location>
</feature>
<keyword evidence="9" id="KW-0498">Mitosis</keyword>
<dbReference type="GO" id="GO:0070187">
    <property type="term" value="C:shelterin complex"/>
    <property type="evidence" value="ECO:0007669"/>
    <property type="project" value="UniProtKB-ARBA"/>
</dbReference>
<evidence type="ECO:0000256" key="14">
    <source>
        <dbReference type="ARBA" id="ARBA00023212"/>
    </source>
</evidence>
<evidence type="ECO:0000256" key="16">
    <source>
        <dbReference type="ARBA" id="ARBA00023306"/>
    </source>
</evidence>
<accession>H0WSZ2</accession>
<keyword evidence="13 18" id="KW-0238">DNA-binding</keyword>
<dbReference type="GO" id="GO:0061820">
    <property type="term" value="P:telomeric D-loop disassembly"/>
    <property type="evidence" value="ECO:0007669"/>
    <property type="project" value="UniProtKB-ARBA"/>
</dbReference>
<comment type="subunit">
    <text evidence="18">Homodimer.</text>
</comment>
<dbReference type="Proteomes" id="UP000005225">
    <property type="component" value="Unassembled WGS sequence"/>
</dbReference>
<dbReference type="GO" id="GO:0098505">
    <property type="term" value="F:G-rich strand telomeric DNA binding"/>
    <property type="evidence" value="ECO:0007669"/>
    <property type="project" value="TreeGrafter"/>
</dbReference>
<dbReference type="SMART" id="SM00717">
    <property type="entry name" value="SANT"/>
    <property type="match status" value="1"/>
</dbReference>
<dbReference type="GO" id="GO:0032211">
    <property type="term" value="P:negative regulation of telomere maintenance via telomerase"/>
    <property type="evidence" value="ECO:0007669"/>
    <property type="project" value="UniProtKB-ARBA"/>
</dbReference>
<dbReference type="Ensembl" id="ENSOGAT00000005851.2">
    <property type="protein sequence ID" value="ENSOGAP00000005233.2"/>
    <property type="gene ID" value="ENSOGAG00000005848.2"/>
</dbReference>